<sequence length="487" mass="51488">MLPRVVGGRDGWGGRGRRHGWGRRDGWDGWEPAERTAPGGLTVGALGWLQSPSHAAWLRAEESRLLGFAAGPRDLVDADGRGVLLDAYGRAQPATVPPTFHTARMAHSYAIAALRGHPGARPVASALLAGLASEPGPGWADLPGSGTRAESAPAAAPDATGPGGAAAQDARQSLYALDHVLLAAASGVALGDASAPTLLERALARLDDVFWEPAALDGVGLGIDRVDSQGEATDYRGMNSNMHLVEALLAVSDATGDPEWRERALGVCRFVVAEASGRDGRILEHYDGSWHPLPEHNRARPDHAFAPFGSTIGHGFEWSRLIAGLADAEGDAELLDGARSLYARAAADGWNRDSNEGFVYTVDWAGEPVSRQRLWWVAAEAVAAASVLARVPDRSAGSADTNPEAYGADYERWLDHIATHFIDREHGSWRQRLEATDAGQAEVEAAERSAGGTLPGKTDLYHALQSMMIPLLPVATSVIAAIAANRN</sequence>
<evidence type="ECO:0008006" key="6">
    <source>
        <dbReference type="Google" id="ProtNLM"/>
    </source>
</evidence>
<gene>
    <name evidence="4" type="ORF">B7R21_14430</name>
</gene>
<dbReference type="EMBL" id="NBXA01000026">
    <property type="protein sequence ID" value="RFA07729.1"/>
    <property type="molecule type" value="Genomic_DNA"/>
</dbReference>
<reference evidence="4 5" key="1">
    <citation type="submission" date="2017-04" db="EMBL/GenBank/DDBJ databases">
        <title>Comparative genome analysis of Subtercola boreus.</title>
        <authorList>
            <person name="Cho Y.-J."/>
            <person name="Cho A."/>
            <person name="Kim O.-S."/>
            <person name="Lee J.-I."/>
        </authorList>
    </citation>
    <scope>NUCLEOTIDE SEQUENCE [LARGE SCALE GENOMIC DNA]</scope>
    <source>
        <strain evidence="4 5">P27444</strain>
    </source>
</reference>
<dbReference type="SUPFAM" id="SSF48208">
    <property type="entry name" value="Six-hairpin glycosidases"/>
    <property type="match status" value="1"/>
</dbReference>
<evidence type="ECO:0000256" key="1">
    <source>
        <dbReference type="ARBA" id="ARBA00008558"/>
    </source>
</evidence>
<dbReference type="GO" id="GO:0005975">
    <property type="term" value="P:carbohydrate metabolic process"/>
    <property type="evidence" value="ECO:0007669"/>
    <property type="project" value="InterPro"/>
</dbReference>
<evidence type="ECO:0000313" key="4">
    <source>
        <dbReference type="EMBL" id="RFA07729.1"/>
    </source>
</evidence>
<evidence type="ECO:0000256" key="3">
    <source>
        <dbReference type="SAM" id="MobiDB-lite"/>
    </source>
</evidence>
<dbReference type="Pfam" id="PF07221">
    <property type="entry name" value="GlcNAc_2-epim"/>
    <property type="match status" value="1"/>
</dbReference>
<dbReference type="Proteomes" id="UP000256709">
    <property type="component" value="Unassembled WGS sequence"/>
</dbReference>
<organism evidence="4 5">
    <name type="scientific">Subtercola boreus</name>
    <dbReference type="NCBI Taxonomy" id="120213"/>
    <lineage>
        <taxon>Bacteria</taxon>
        <taxon>Bacillati</taxon>
        <taxon>Actinomycetota</taxon>
        <taxon>Actinomycetes</taxon>
        <taxon>Micrococcales</taxon>
        <taxon>Microbacteriaceae</taxon>
        <taxon>Subtercola</taxon>
    </lineage>
</organism>
<proteinExistence type="inferred from homology"/>
<accession>A0A3E0VDJ9</accession>
<dbReference type="InterPro" id="IPR012341">
    <property type="entry name" value="6hp_glycosidase-like_sf"/>
</dbReference>
<protein>
    <recommendedName>
        <fullName evidence="6">N-acylglucosamine 2-epimerase</fullName>
    </recommendedName>
</protein>
<evidence type="ECO:0000256" key="2">
    <source>
        <dbReference type="ARBA" id="ARBA00023235"/>
    </source>
</evidence>
<evidence type="ECO:0000313" key="5">
    <source>
        <dbReference type="Proteomes" id="UP000256709"/>
    </source>
</evidence>
<feature type="region of interest" description="Disordered" evidence="3">
    <location>
        <begin position="138"/>
        <end position="166"/>
    </location>
</feature>
<dbReference type="InterPro" id="IPR008928">
    <property type="entry name" value="6-hairpin_glycosidase_sf"/>
</dbReference>
<comment type="caution">
    <text evidence="4">The sequence shown here is derived from an EMBL/GenBank/DDBJ whole genome shotgun (WGS) entry which is preliminary data.</text>
</comment>
<dbReference type="PANTHER" id="PTHR15108">
    <property type="entry name" value="N-ACYLGLUCOSAMINE-2-EPIMERASE"/>
    <property type="match status" value="1"/>
</dbReference>
<dbReference type="AlphaFoldDB" id="A0A3E0VDJ9"/>
<dbReference type="Gene3D" id="1.50.10.10">
    <property type="match status" value="1"/>
</dbReference>
<dbReference type="InterPro" id="IPR010819">
    <property type="entry name" value="AGE/CE"/>
</dbReference>
<name>A0A3E0VDJ9_9MICO</name>
<dbReference type="GO" id="GO:0016853">
    <property type="term" value="F:isomerase activity"/>
    <property type="evidence" value="ECO:0007669"/>
    <property type="project" value="UniProtKB-KW"/>
</dbReference>
<feature type="compositionally biased region" description="Low complexity" evidence="3">
    <location>
        <begin position="152"/>
        <end position="166"/>
    </location>
</feature>
<keyword evidence="2" id="KW-0413">Isomerase</keyword>
<comment type="similarity">
    <text evidence="1">Belongs to the N-acylglucosamine 2-epimerase family.</text>
</comment>